<organism evidence="9 10">
    <name type="scientific">Taxus chinensis</name>
    <name type="common">Chinese yew</name>
    <name type="synonym">Taxus wallichiana var. chinensis</name>
    <dbReference type="NCBI Taxonomy" id="29808"/>
    <lineage>
        <taxon>Eukaryota</taxon>
        <taxon>Viridiplantae</taxon>
        <taxon>Streptophyta</taxon>
        <taxon>Embryophyta</taxon>
        <taxon>Tracheophyta</taxon>
        <taxon>Spermatophyta</taxon>
        <taxon>Pinopsida</taxon>
        <taxon>Pinidae</taxon>
        <taxon>Conifers II</taxon>
        <taxon>Cupressales</taxon>
        <taxon>Taxaceae</taxon>
        <taxon>Taxus</taxon>
    </lineage>
</organism>
<feature type="region of interest" description="Disordered" evidence="5">
    <location>
        <begin position="245"/>
        <end position="271"/>
    </location>
</feature>
<evidence type="ECO:0000256" key="7">
    <source>
        <dbReference type="SAM" id="SignalP"/>
    </source>
</evidence>
<dbReference type="CDD" id="cd23509">
    <property type="entry name" value="Gnk2-like"/>
    <property type="match status" value="2"/>
</dbReference>
<dbReference type="PANTHER" id="PTHR32411:SF43">
    <property type="entry name" value="CYSTEINE-RICH REPEAT SECRETORY PROTEIN 38"/>
    <property type="match status" value="1"/>
</dbReference>
<evidence type="ECO:0000313" key="9">
    <source>
        <dbReference type="EMBL" id="KAH9302294.1"/>
    </source>
</evidence>
<dbReference type="GO" id="GO:0005576">
    <property type="term" value="C:extracellular region"/>
    <property type="evidence" value="ECO:0007669"/>
    <property type="project" value="UniProtKB-SubCell"/>
</dbReference>
<evidence type="ECO:0000256" key="3">
    <source>
        <dbReference type="ARBA" id="ARBA00022525"/>
    </source>
</evidence>
<reference evidence="9 10" key="1">
    <citation type="journal article" date="2021" name="Nat. Plants">
        <title>The Taxus genome provides insights into paclitaxel biosynthesis.</title>
        <authorList>
            <person name="Xiong X."/>
            <person name="Gou J."/>
            <person name="Liao Q."/>
            <person name="Li Y."/>
            <person name="Zhou Q."/>
            <person name="Bi G."/>
            <person name="Li C."/>
            <person name="Du R."/>
            <person name="Wang X."/>
            <person name="Sun T."/>
            <person name="Guo L."/>
            <person name="Liang H."/>
            <person name="Lu P."/>
            <person name="Wu Y."/>
            <person name="Zhang Z."/>
            <person name="Ro D.K."/>
            <person name="Shang Y."/>
            <person name="Huang S."/>
            <person name="Yan J."/>
        </authorList>
    </citation>
    <scope>NUCLEOTIDE SEQUENCE [LARGE SCALE GENOMIC DNA]</scope>
    <source>
        <strain evidence="9">Ta-2019</strain>
    </source>
</reference>
<evidence type="ECO:0000256" key="2">
    <source>
        <dbReference type="ARBA" id="ARBA00004613"/>
    </source>
</evidence>
<dbReference type="OMA" id="VENCCST"/>
<evidence type="ECO:0000256" key="4">
    <source>
        <dbReference type="ARBA" id="ARBA00038515"/>
    </source>
</evidence>
<dbReference type="PROSITE" id="PS51473">
    <property type="entry name" value="GNK2"/>
    <property type="match status" value="2"/>
</dbReference>
<evidence type="ECO:0000313" key="10">
    <source>
        <dbReference type="Proteomes" id="UP000824469"/>
    </source>
</evidence>
<sequence>MKMRFNSYFSILLLLFLLSFPCVISDSIWSTCNNASTYTEGSTYSSNIHRVITDLVRNTPQSSGFNTSSFGQSPNKVYGLLQCTGNISAEKCSTCSRQANKTLRVYCPNDIGGRVWMDDCFLRYENYNFISTLVTQISVLSDWRDVTSNVKNFGFTTSSLLFNLSNQAYNPANNLFAVGKANYSPSEQVYGLVQCWRDLSIPDCRECLLTARQAVENCCSTSRGNKAVSGSCTVRYEIYPFYDSGEESPHPTISTPPSPEVPSLPKTTSETKSNKKFSKFLPIILGLGGGIIIAVVIFLIVIRKKIRAAILGIAETVLNHHG</sequence>
<evidence type="ECO:0000256" key="1">
    <source>
        <dbReference type="ARBA" id="ARBA00002571"/>
    </source>
</evidence>
<accession>A0AA38CTS2</accession>
<keyword evidence="6" id="KW-0472">Membrane</keyword>
<dbReference type="PANTHER" id="PTHR32411">
    <property type="entry name" value="CYSTEINE-RICH REPEAT SECRETORY PROTEIN 38-RELATED"/>
    <property type="match status" value="1"/>
</dbReference>
<keyword evidence="6" id="KW-0812">Transmembrane</keyword>
<feature type="transmembrane region" description="Helical" evidence="6">
    <location>
        <begin position="280"/>
        <end position="302"/>
    </location>
</feature>
<gene>
    <name evidence="9" type="ORF">KI387_013877</name>
</gene>
<feature type="signal peptide" evidence="7">
    <location>
        <begin position="1"/>
        <end position="25"/>
    </location>
</feature>
<dbReference type="InterPro" id="IPR038408">
    <property type="entry name" value="GNK2_sf"/>
</dbReference>
<dbReference type="InterPro" id="IPR002902">
    <property type="entry name" value="GNK2"/>
</dbReference>
<dbReference type="EMBL" id="JAHRHJ020000009">
    <property type="protein sequence ID" value="KAH9302294.1"/>
    <property type="molecule type" value="Genomic_DNA"/>
</dbReference>
<comment type="similarity">
    <text evidence="4">Belongs to the cysteine-rich repeat secretory protein family.</text>
</comment>
<feature type="domain" description="Gnk2-homologous" evidence="8">
    <location>
        <begin position="26"/>
        <end position="129"/>
    </location>
</feature>
<keyword evidence="6" id="KW-1133">Transmembrane helix</keyword>
<evidence type="ECO:0000256" key="6">
    <source>
        <dbReference type="SAM" id="Phobius"/>
    </source>
</evidence>
<evidence type="ECO:0000256" key="5">
    <source>
        <dbReference type="SAM" id="MobiDB-lite"/>
    </source>
</evidence>
<comment type="caution">
    <text evidence="9">The sequence shown here is derived from an EMBL/GenBank/DDBJ whole genome shotgun (WGS) entry which is preliminary data.</text>
</comment>
<feature type="domain" description="Gnk2-homologous" evidence="8">
    <location>
        <begin position="134"/>
        <end position="241"/>
    </location>
</feature>
<feature type="chain" id="PRO_5041380473" description="Gnk2-homologous domain-containing protein" evidence="7">
    <location>
        <begin position="26"/>
        <end position="322"/>
    </location>
</feature>
<dbReference type="Pfam" id="PF01657">
    <property type="entry name" value="Stress-antifung"/>
    <property type="match status" value="2"/>
</dbReference>
<evidence type="ECO:0000259" key="8">
    <source>
        <dbReference type="PROSITE" id="PS51473"/>
    </source>
</evidence>
<dbReference type="AlphaFoldDB" id="A0AA38CTS2"/>
<protein>
    <recommendedName>
        <fullName evidence="8">Gnk2-homologous domain-containing protein</fullName>
    </recommendedName>
</protein>
<keyword evidence="7" id="KW-0732">Signal</keyword>
<dbReference type="InterPro" id="IPR050581">
    <property type="entry name" value="CRR_secretory_protein"/>
</dbReference>
<comment type="subcellular location">
    <subcellularLocation>
        <location evidence="2">Secreted</location>
    </subcellularLocation>
</comment>
<keyword evidence="3" id="KW-0964">Secreted</keyword>
<dbReference type="Proteomes" id="UP000824469">
    <property type="component" value="Unassembled WGS sequence"/>
</dbReference>
<feature type="non-terminal residue" evidence="9">
    <location>
        <position position="322"/>
    </location>
</feature>
<dbReference type="Gene3D" id="3.30.430.20">
    <property type="entry name" value="Gnk2 domain, C-X8-C-X2-C motif"/>
    <property type="match status" value="2"/>
</dbReference>
<proteinExistence type="inferred from homology"/>
<comment type="function">
    <text evidence="1">Exerts antifungal activity through its carbohydrate-binding specificity.</text>
</comment>
<keyword evidence="10" id="KW-1185">Reference proteome</keyword>
<name>A0AA38CTS2_TAXCH</name>